<dbReference type="AlphaFoldDB" id="A0A0H5C8B6"/>
<evidence type="ECO:0000256" key="5">
    <source>
        <dbReference type="ARBA" id="ARBA00022884"/>
    </source>
</evidence>
<keyword evidence="2 6" id="KW-0378">Hydrolase</keyword>
<dbReference type="CDD" id="cd18787">
    <property type="entry name" value="SF2_C_DEAD"/>
    <property type="match status" value="1"/>
</dbReference>
<evidence type="ECO:0000259" key="9">
    <source>
        <dbReference type="PROSITE" id="PS51194"/>
    </source>
</evidence>
<evidence type="ECO:0000256" key="3">
    <source>
        <dbReference type="ARBA" id="ARBA00022806"/>
    </source>
</evidence>
<protein>
    <recommendedName>
        <fullName evidence="6">ATP-dependent RNA helicase</fullName>
        <ecNumber evidence="6">3.6.4.13</ecNumber>
    </recommendedName>
</protein>
<dbReference type="InterPro" id="IPR014001">
    <property type="entry name" value="Helicase_ATP-bd"/>
</dbReference>
<dbReference type="GO" id="GO:0070013">
    <property type="term" value="C:intracellular organelle lumen"/>
    <property type="evidence" value="ECO:0007669"/>
    <property type="project" value="UniProtKB-ARBA"/>
</dbReference>
<sequence length="555" mass="63181">MFSLSASPAFVKSGTRGLRTCCVVLKQKRKSPFKRLVEPIETRQRPRSVQKKPTVAGAQHAERKKSGESTLPVLETFDSGEFKRNESLVSKIKSFDELKLEPDVRRAVVGSIREQTVLRAQNYEKHSIHNQDPEQLEIAPSPIQTITIHHLAKHLMEPNMKIYTVAAETGSGKTWAYLAPLVDYLKQQESLPSWEAKMNKALVRSVILVPTHELTNQVYETVSPLRDSLGLHCAKWDYSVSHEEFIKQFKDRIDILITTPGKLQTLEKIRVISKPEHILQQTTFVIVDEADTLMDRSFIEDTYASFKKMPNISRMILCSATISNQYNVALQKIFPTSEPELLISPRMHKAPKNIQFKMVDCEIAPYQGSKMKALVQIMYAIYKDGTEQNYEKRSVIFVNNKQDVSKVTHKLKSYGHDVVSLTGDDSPAERAQLIHDFVSPPKLLKDKDEAKTKVEYETIPGSNIQIKKTLPDDGGDDQEYKRMKVLVTSDVSSRGLNFFGVRNVILYDSPNTPVDLLHRIGRTGRMGQPGRVFLITDKKTKNWVKQFMKKRGARN</sequence>
<dbReference type="Proteomes" id="UP000038830">
    <property type="component" value="Unassembled WGS sequence"/>
</dbReference>
<dbReference type="PANTHER" id="PTHR24031">
    <property type="entry name" value="RNA HELICASE"/>
    <property type="match status" value="1"/>
</dbReference>
<dbReference type="InterPro" id="IPR001650">
    <property type="entry name" value="Helicase_C-like"/>
</dbReference>
<dbReference type="EC" id="3.6.4.13" evidence="6"/>
<keyword evidence="5 6" id="KW-0694">RNA-binding</keyword>
<evidence type="ECO:0000256" key="6">
    <source>
        <dbReference type="RuleBase" id="RU365068"/>
    </source>
</evidence>
<dbReference type="SMART" id="SM00490">
    <property type="entry name" value="HELICc"/>
    <property type="match status" value="1"/>
</dbReference>
<dbReference type="Pfam" id="PF00271">
    <property type="entry name" value="Helicase_C"/>
    <property type="match status" value="1"/>
</dbReference>
<comment type="domain">
    <text evidence="6">The Q motif is unique to and characteristic of the DEAD box family of RNA helicases and controls ATP binding and hydrolysis.</text>
</comment>
<evidence type="ECO:0000256" key="7">
    <source>
        <dbReference type="SAM" id="MobiDB-lite"/>
    </source>
</evidence>
<organism evidence="10 11">
    <name type="scientific">Cyberlindnera jadinii (strain ATCC 18201 / CBS 1600 / BCRC 20928 / JCM 3617 / NBRC 0987 / NRRL Y-1542)</name>
    <name type="common">Torula yeast</name>
    <name type="synonym">Candida utilis</name>
    <dbReference type="NCBI Taxonomy" id="983966"/>
    <lineage>
        <taxon>Eukaryota</taxon>
        <taxon>Fungi</taxon>
        <taxon>Dikarya</taxon>
        <taxon>Ascomycota</taxon>
        <taxon>Saccharomycotina</taxon>
        <taxon>Saccharomycetes</taxon>
        <taxon>Phaffomycetales</taxon>
        <taxon>Phaffomycetaceae</taxon>
        <taxon>Cyberlindnera</taxon>
    </lineage>
</organism>
<gene>
    <name evidence="10" type="primary">MRH4</name>
    <name evidence="10" type="ORF">BN1211_5286</name>
</gene>
<comment type="similarity">
    <text evidence="6">Belongs to the DEAD box helicase family.</text>
</comment>
<dbReference type="Gene3D" id="3.40.50.300">
    <property type="entry name" value="P-loop containing nucleotide triphosphate hydrolases"/>
    <property type="match status" value="2"/>
</dbReference>
<accession>A0A0H5C8B6</accession>
<feature type="domain" description="Helicase ATP-binding" evidence="8">
    <location>
        <begin position="154"/>
        <end position="340"/>
    </location>
</feature>
<dbReference type="InterPro" id="IPR011545">
    <property type="entry name" value="DEAD/DEAH_box_helicase_dom"/>
</dbReference>
<dbReference type="SUPFAM" id="SSF52540">
    <property type="entry name" value="P-loop containing nucleoside triphosphate hydrolases"/>
    <property type="match status" value="1"/>
</dbReference>
<keyword evidence="1 6" id="KW-0547">Nucleotide-binding</keyword>
<feature type="region of interest" description="Disordered" evidence="7">
    <location>
        <begin position="39"/>
        <end position="68"/>
    </location>
</feature>
<comment type="function">
    <text evidence="6">RNA helicase.</text>
</comment>
<name>A0A0H5C8B6_CYBJN</name>
<evidence type="ECO:0000313" key="11">
    <source>
        <dbReference type="Proteomes" id="UP000038830"/>
    </source>
</evidence>
<dbReference type="SMART" id="SM00487">
    <property type="entry name" value="DEXDc"/>
    <property type="match status" value="1"/>
</dbReference>
<dbReference type="InterPro" id="IPR027417">
    <property type="entry name" value="P-loop_NTPase"/>
</dbReference>
<evidence type="ECO:0000313" key="10">
    <source>
        <dbReference type="EMBL" id="CEP24463.1"/>
    </source>
</evidence>
<dbReference type="GO" id="GO:0003724">
    <property type="term" value="F:RNA helicase activity"/>
    <property type="evidence" value="ECO:0007669"/>
    <property type="project" value="UniProtKB-EC"/>
</dbReference>
<keyword evidence="4 6" id="KW-0067">ATP-binding</keyword>
<dbReference type="GO" id="GO:0005524">
    <property type="term" value="F:ATP binding"/>
    <property type="evidence" value="ECO:0007669"/>
    <property type="project" value="UniProtKB-UniRule"/>
</dbReference>
<dbReference type="Pfam" id="PF00270">
    <property type="entry name" value="DEAD"/>
    <property type="match status" value="1"/>
</dbReference>
<evidence type="ECO:0000259" key="8">
    <source>
        <dbReference type="PROSITE" id="PS51192"/>
    </source>
</evidence>
<dbReference type="EMBL" id="CDQK01000006">
    <property type="protein sequence ID" value="CEP24463.1"/>
    <property type="molecule type" value="Genomic_DNA"/>
</dbReference>
<dbReference type="GO" id="GO:0016787">
    <property type="term" value="F:hydrolase activity"/>
    <property type="evidence" value="ECO:0007669"/>
    <property type="project" value="UniProtKB-KW"/>
</dbReference>
<evidence type="ECO:0000256" key="2">
    <source>
        <dbReference type="ARBA" id="ARBA00022801"/>
    </source>
</evidence>
<dbReference type="GO" id="GO:0003723">
    <property type="term" value="F:RNA binding"/>
    <property type="evidence" value="ECO:0007669"/>
    <property type="project" value="UniProtKB-UniRule"/>
</dbReference>
<reference evidence="11" key="1">
    <citation type="journal article" date="2015" name="J. Biotechnol.">
        <title>The structure of the Cyberlindnera jadinii genome and its relation to Candida utilis analyzed by the occurrence of single nucleotide polymorphisms.</title>
        <authorList>
            <person name="Rupp O."/>
            <person name="Brinkrolf K."/>
            <person name="Buerth C."/>
            <person name="Kunigo M."/>
            <person name="Schneider J."/>
            <person name="Jaenicke S."/>
            <person name="Goesmann A."/>
            <person name="Puehler A."/>
            <person name="Jaeger K.-E."/>
            <person name="Ernst J.F."/>
        </authorList>
    </citation>
    <scope>NUCLEOTIDE SEQUENCE [LARGE SCALE GENOMIC DNA]</scope>
    <source>
        <strain evidence="11">ATCC 18201 / CBS 1600 / BCRC 20928 / JCM 3617 / NBRC 0987 / NRRL Y-1542</strain>
    </source>
</reference>
<proteinExistence type="inferred from homology"/>
<keyword evidence="3 6" id="KW-0347">Helicase</keyword>
<evidence type="ECO:0000256" key="1">
    <source>
        <dbReference type="ARBA" id="ARBA00022741"/>
    </source>
</evidence>
<evidence type="ECO:0000256" key="4">
    <source>
        <dbReference type="ARBA" id="ARBA00022840"/>
    </source>
</evidence>
<feature type="domain" description="Helicase C-terminal" evidence="9">
    <location>
        <begin position="373"/>
        <end position="555"/>
    </location>
</feature>
<comment type="catalytic activity">
    <reaction evidence="6">
        <text>ATP + H2O = ADP + phosphate + H(+)</text>
        <dbReference type="Rhea" id="RHEA:13065"/>
        <dbReference type="ChEBI" id="CHEBI:15377"/>
        <dbReference type="ChEBI" id="CHEBI:15378"/>
        <dbReference type="ChEBI" id="CHEBI:30616"/>
        <dbReference type="ChEBI" id="CHEBI:43474"/>
        <dbReference type="ChEBI" id="CHEBI:456216"/>
        <dbReference type="EC" id="3.6.4.13"/>
    </reaction>
</comment>
<dbReference type="PROSITE" id="PS51192">
    <property type="entry name" value="HELICASE_ATP_BIND_1"/>
    <property type="match status" value="1"/>
</dbReference>
<dbReference type="PROSITE" id="PS51194">
    <property type="entry name" value="HELICASE_CTER"/>
    <property type="match status" value="1"/>
</dbReference>